<evidence type="ECO:0000313" key="1">
    <source>
        <dbReference type="EMBL" id="MBZ6076200.1"/>
    </source>
</evidence>
<keyword evidence="2" id="KW-1185">Reference proteome</keyword>
<organism evidence="1 2">
    <name type="scientific">Microvirga puerhi</name>
    <dbReference type="NCBI Taxonomy" id="2876078"/>
    <lineage>
        <taxon>Bacteria</taxon>
        <taxon>Pseudomonadati</taxon>
        <taxon>Pseudomonadota</taxon>
        <taxon>Alphaproteobacteria</taxon>
        <taxon>Hyphomicrobiales</taxon>
        <taxon>Methylobacteriaceae</taxon>
        <taxon>Microvirga</taxon>
    </lineage>
</organism>
<comment type="caution">
    <text evidence="1">The sequence shown here is derived from an EMBL/GenBank/DDBJ whole genome shotgun (WGS) entry which is preliminary data.</text>
</comment>
<dbReference type="EMBL" id="JAIRBM010000004">
    <property type="protein sequence ID" value="MBZ6076200.1"/>
    <property type="molecule type" value="Genomic_DNA"/>
</dbReference>
<accession>A0ABS7VM94</accession>
<gene>
    <name evidence="1" type="ORF">K9B37_07840</name>
</gene>
<proteinExistence type="predicted"/>
<sequence length="95" mass="10923">MTRNQKLTPKEIAFRRLWQIIQKNKHLGFNIDNTLRGIPRDFIRDLYRKTYNKSASEEELQLGIAAILESGKGKASNINVDDVEYECIVIAISIS</sequence>
<evidence type="ECO:0000313" key="2">
    <source>
        <dbReference type="Proteomes" id="UP000704176"/>
    </source>
</evidence>
<name>A0ABS7VM94_9HYPH</name>
<dbReference type="Proteomes" id="UP000704176">
    <property type="component" value="Unassembled WGS sequence"/>
</dbReference>
<dbReference type="RefSeq" id="WP_224312502.1">
    <property type="nucleotide sequence ID" value="NZ_JAIRBM010000004.1"/>
</dbReference>
<reference evidence="1 2" key="1">
    <citation type="submission" date="2021-09" db="EMBL/GenBank/DDBJ databases">
        <title>The complete genome sequence of a new microorganism.</title>
        <authorList>
            <person name="Zi Z."/>
        </authorList>
    </citation>
    <scope>NUCLEOTIDE SEQUENCE [LARGE SCALE GENOMIC DNA]</scope>
    <source>
        <strain evidence="1 2">WGZ8</strain>
    </source>
</reference>
<protein>
    <submittedName>
        <fullName evidence="1">Uncharacterized protein</fullName>
    </submittedName>
</protein>